<comment type="caution">
    <text evidence="3">The sequence shown here is derived from an EMBL/GenBank/DDBJ whole genome shotgun (WGS) entry which is preliminary data.</text>
</comment>
<evidence type="ECO:0000256" key="1">
    <source>
        <dbReference type="PROSITE-ProRule" id="PRU00047"/>
    </source>
</evidence>
<feature type="domain" description="CCHC-type" evidence="2">
    <location>
        <begin position="112"/>
        <end position="127"/>
    </location>
</feature>
<dbReference type="SUPFAM" id="SSF57756">
    <property type="entry name" value="Retrovirus zinc finger-like domains"/>
    <property type="match status" value="1"/>
</dbReference>
<dbReference type="InterPro" id="IPR001878">
    <property type="entry name" value="Znf_CCHC"/>
</dbReference>
<reference evidence="3 4" key="1">
    <citation type="journal article" date="2018" name="PLoS Genet.">
        <title>Population sequencing reveals clonal diversity and ancestral inbreeding in the grapevine cultivar Chardonnay.</title>
        <authorList>
            <person name="Roach M.J."/>
            <person name="Johnson D.L."/>
            <person name="Bohlmann J."/>
            <person name="van Vuuren H.J."/>
            <person name="Jones S.J."/>
            <person name="Pretorius I.S."/>
            <person name="Schmidt S.A."/>
            <person name="Borneman A.R."/>
        </authorList>
    </citation>
    <scope>NUCLEOTIDE SEQUENCE [LARGE SCALE GENOMIC DNA]</scope>
    <source>
        <strain evidence="4">cv. Chardonnay</strain>
        <tissue evidence="3">Leaf</tissue>
    </source>
</reference>
<dbReference type="PANTHER" id="PTHR47481:SF22">
    <property type="entry name" value="RETROTRANSPOSON GAG DOMAIN-CONTAINING PROTEIN"/>
    <property type="match status" value="1"/>
</dbReference>
<dbReference type="AlphaFoldDB" id="A0A438DKS9"/>
<sequence length="194" mass="21633">MDYSSKYLCQTISWSHQTSQKSSQKSQQRHYDSDEYKEPVRVVQARDTSISFDELHEKLLSFEASLLANTKSEVTQAGVHLQPSPTHPLMATHLGTPSCTNRFPPRPYQGLCQICGIQGHTAKRCPSFQLVPVQSSITSATPPANFVTPWQPRAHYAANTTTNNPSWLLDSGASHHVTTDLNNLFLHAPYTGIR</sequence>
<dbReference type="GO" id="GO:0008270">
    <property type="term" value="F:zinc ion binding"/>
    <property type="evidence" value="ECO:0007669"/>
    <property type="project" value="UniProtKB-KW"/>
</dbReference>
<dbReference type="GO" id="GO:0003676">
    <property type="term" value="F:nucleic acid binding"/>
    <property type="evidence" value="ECO:0007669"/>
    <property type="project" value="InterPro"/>
</dbReference>
<dbReference type="InterPro" id="IPR036875">
    <property type="entry name" value="Znf_CCHC_sf"/>
</dbReference>
<gene>
    <name evidence="3" type="primary">RE2_763</name>
    <name evidence="3" type="ORF">CK203_079643</name>
</gene>
<organism evidence="3 4">
    <name type="scientific">Vitis vinifera</name>
    <name type="common">Grape</name>
    <dbReference type="NCBI Taxonomy" id="29760"/>
    <lineage>
        <taxon>Eukaryota</taxon>
        <taxon>Viridiplantae</taxon>
        <taxon>Streptophyta</taxon>
        <taxon>Embryophyta</taxon>
        <taxon>Tracheophyta</taxon>
        <taxon>Spermatophyta</taxon>
        <taxon>Magnoliopsida</taxon>
        <taxon>eudicotyledons</taxon>
        <taxon>Gunneridae</taxon>
        <taxon>Pentapetalae</taxon>
        <taxon>rosids</taxon>
        <taxon>Vitales</taxon>
        <taxon>Vitaceae</taxon>
        <taxon>Viteae</taxon>
        <taxon>Vitis</taxon>
    </lineage>
</organism>
<evidence type="ECO:0000313" key="3">
    <source>
        <dbReference type="EMBL" id="RVW36081.1"/>
    </source>
</evidence>
<dbReference type="PROSITE" id="PS50158">
    <property type="entry name" value="ZF_CCHC"/>
    <property type="match status" value="1"/>
</dbReference>
<evidence type="ECO:0000259" key="2">
    <source>
        <dbReference type="PROSITE" id="PS50158"/>
    </source>
</evidence>
<dbReference type="PANTHER" id="PTHR47481">
    <property type="match status" value="1"/>
</dbReference>
<dbReference type="Proteomes" id="UP000288805">
    <property type="component" value="Unassembled WGS sequence"/>
</dbReference>
<keyword evidence="1" id="KW-0863">Zinc-finger</keyword>
<proteinExistence type="predicted"/>
<evidence type="ECO:0000313" key="4">
    <source>
        <dbReference type="Proteomes" id="UP000288805"/>
    </source>
</evidence>
<keyword evidence="1" id="KW-0479">Metal-binding</keyword>
<dbReference type="EMBL" id="QGNW01001582">
    <property type="protein sequence ID" value="RVW36081.1"/>
    <property type="molecule type" value="Genomic_DNA"/>
</dbReference>
<name>A0A438DKS9_VITVI</name>
<protein>
    <submittedName>
        <fullName evidence="3">Retrovirus-related Pol polyprotein from transposon RE2</fullName>
    </submittedName>
</protein>
<keyword evidence="1" id="KW-0862">Zinc</keyword>
<accession>A0A438DKS9</accession>